<dbReference type="EMBL" id="AZTB01000007">
    <property type="protein sequence ID" value="KGG81078.1"/>
    <property type="molecule type" value="Genomic_DNA"/>
</dbReference>
<name>A0A096BK17_9FIRM</name>
<protein>
    <recommendedName>
        <fullName evidence="3">DnaD domain-containing protein</fullName>
    </recommendedName>
</protein>
<evidence type="ECO:0000313" key="2">
    <source>
        <dbReference type="Proteomes" id="UP000029622"/>
    </source>
</evidence>
<organism evidence="1 2">
    <name type="scientific">Caloranaerobacter azorensis H53214</name>
    <dbReference type="NCBI Taxonomy" id="1156417"/>
    <lineage>
        <taxon>Bacteria</taxon>
        <taxon>Bacillati</taxon>
        <taxon>Bacillota</taxon>
        <taxon>Tissierellia</taxon>
        <taxon>Tissierellales</taxon>
        <taxon>Thermohalobacteraceae</taxon>
        <taxon>Caloranaerobacter</taxon>
    </lineage>
</organism>
<dbReference type="Proteomes" id="UP000029622">
    <property type="component" value="Unassembled WGS sequence"/>
</dbReference>
<gene>
    <name evidence="1" type="ORF">Y919_02650</name>
</gene>
<accession>A0A096BK17</accession>
<reference evidence="1 2" key="1">
    <citation type="submission" date="2013-12" db="EMBL/GenBank/DDBJ databases">
        <title>Draft genome sequence of Caloranaerobacter sp. H53214.</title>
        <authorList>
            <person name="Jiang L.J."/>
            <person name="Shao Z.Z."/>
            <person name="Long M.N."/>
        </authorList>
    </citation>
    <scope>NUCLEOTIDE SEQUENCE [LARGE SCALE GENOMIC DNA]</scope>
    <source>
        <strain evidence="1 2">H53214</strain>
    </source>
</reference>
<dbReference type="SUPFAM" id="SSF158499">
    <property type="entry name" value="DnaD domain-like"/>
    <property type="match status" value="1"/>
</dbReference>
<sequence length="338" mass="38339">MDYIKEINAFYDWLETNSLSSSAIVLWHALMAINNKCGWITEFAAATSVLEIKTGLTRRTIERARNELKQKGRINWKSRKGNQSAVYTIIPFVRNDDAQSVAQPVAQSVAQSVAQTIVRNDDAQSVAQPVAQSVAQTIVRNNDAQSVAQKCIVRNNDAQSVAQTISSSNTNTNINTNTSISSSNTNTNINTNTSISSSSTTTKKNMGNFNTNKYFKELAKLYEQCICTPDELTADWIESILEMYSFEWCKNAILEAKKRGYGGKGYRTKKYVEGILQNWKRDGGMKLKKDNNNSNKDSNKTFQTRFHNFEQRTSKYTAEELDRIAREKFERKLREVKR</sequence>
<proteinExistence type="predicted"/>
<dbReference type="STRING" id="1156417.Y919_02650"/>
<dbReference type="Gene3D" id="1.10.10.630">
    <property type="entry name" value="DnaD domain-like"/>
    <property type="match status" value="1"/>
</dbReference>
<dbReference type="AlphaFoldDB" id="A0A096BK17"/>
<comment type="caution">
    <text evidence="1">The sequence shown here is derived from an EMBL/GenBank/DDBJ whole genome shotgun (WGS) entry which is preliminary data.</text>
</comment>
<evidence type="ECO:0008006" key="3">
    <source>
        <dbReference type="Google" id="ProtNLM"/>
    </source>
</evidence>
<evidence type="ECO:0000313" key="1">
    <source>
        <dbReference type="EMBL" id="KGG81078.1"/>
    </source>
</evidence>
<dbReference type="InterPro" id="IPR034829">
    <property type="entry name" value="DnaD-like_sf"/>
</dbReference>